<feature type="region of interest" description="Disordered" evidence="1">
    <location>
        <begin position="1"/>
        <end position="44"/>
    </location>
</feature>
<keyword evidence="3" id="KW-1185">Reference proteome</keyword>
<protein>
    <submittedName>
        <fullName evidence="2">Uncharacterized protein</fullName>
    </submittedName>
</protein>
<evidence type="ECO:0000313" key="2">
    <source>
        <dbReference type="EnsemblMetazoa" id="AMEC014362-PA"/>
    </source>
</evidence>
<accession>A0A182U5P0</accession>
<evidence type="ECO:0000256" key="1">
    <source>
        <dbReference type="SAM" id="MobiDB-lite"/>
    </source>
</evidence>
<sequence>MRKWKHPPRGATDGGRNSPGEHQQRSTARYCRSKQPQQQPAGGATWRTAATLLTVAITINLTCAGVSSQGEWCTICPFDCSRYGTRRVPCSFLPDPGKLQCCSSSFLNANRATDGLVRFFGPSNRNASRSALARERASTSVSVWYKSFSETAE</sequence>
<dbReference type="AlphaFoldDB" id="A0A182U5P0"/>
<evidence type="ECO:0000313" key="3">
    <source>
        <dbReference type="Proteomes" id="UP000075902"/>
    </source>
</evidence>
<name>A0A182U5P0_9DIPT</name>
<reference evidence="3" key="1">
    <citation type="submission" date="2014-01" db="EMBL/GenBank/DDBJ databases">
        <title>The Genome Sequence of Anopheles melas CM1001059_A (V2).</title>
        <authorList>
            <consortium name="The Broad Institute Genomics Platform"/>
            <person name="Neafsey D.E."/>
            <person name="Besansky N."/>
            <person name="Howell P."/>
            <person name="Walton C."/>
            <person name="Young S.K."/>
            <person name="Zeng Q."/>
            <person name="Gargeya S."/>
            <person name="Fitzgerald M."/>
            <person name="Haas B."/>
            <person name="Abouelleil A."/>
            <person name="Allen A.W."/>
            <person name="Alvarado L."/>
            <person name="Arachchi H.M."/>
            <person name="Berlin A.M."/>
            <person name="Chapman S.B."/>
            <person name="Gainer-Dewar J."/>
            <person name="Goldberg J."/>
            <person name="Griggs A."/>
            <person name="Gujja S."/>
            <person name="Hansen M."/>
            <person name="Howarth C."/>
            <person name="Imamovic A."/>
            <person name="Ireland A."/>
            <person name="Larimer J."/>
            <person name="McCowan C."/>
            <person name="Murphy C."/>
            <person name="Pearson M."/>
            <person name="Poon T.W."/>
            <person name="Priest M."/>
            <person name="Roberts A."/>
            <person name="Saif S."/>
            <person name="Shea T."/>
            <person name="Sisk P."/>
            <person name="Sykes S."/>
            <person name="Wortman J."/>
            <person name="Nusbaum C."/>
            <person name="Birren B."/>
        </authorList>
    </citation>
    <scope>NUCLEOTIDE SEQUENCE [LARGE SCALE GENOMIC DNA]</scope>
    <source>
        <strain evidence="3">CM1001059</strain>
    </source>
</reference>
<proteinExistence type="predicted"/>
<dbReference type="Proteomes" id="UP000075902">
    <property type="component" value="Unassembled WGS sequence"/>
</dbReference>
<dbReference type="EnsemblMetazoa" id="AMEC014362-RA">
    <property type="protein sequence ID" value="AMEC014362-PA"/>
    <property type="gene ID" value="AMEC014362"/>
</dbReference>
<organism evidence="2 3">
    <name type="scientific">Anopheles melas</name>
    <dbReference type="NCBI Taxonomy" id="34690"/>
    <lineage>
        <taxon>Eukaryota</taxon>
        <taxon>Metazoa</taxon>
        <taxon>Ecdysozoa</taxon>
        <taxon>Arthropoda</taxon>
        <taxon>Hexapoda</taxon>
        <taxon>Insecta</taxon>
        <taxon>Pterygota</taxon>
        <taxon>Neoptera</taxon>
        <taxon>Endopterygota</taxon>
        <taxon>Diptera</taxon>
        <taxon>Nematocera</taxon>
        <taxon>Culicoidea</taxon>
        <taxon>Culicidae</taxon>
        <taxon>Anophelinae</taxon>
        <taxon>Anopheles</taxon>
    </lineage>
</organism>
<reference evidence="2" key="2">
    <citation type="submission" date="2020-05" db="UniProtKB">
        <authorList>
            <consortium name="EnsemblMetazoa"/>
        </authorList>
    </citation>
    <scope>IDENTIFICATION</scope>
    <source>
        <strain evidence="2">CM1001059</strain>
    </source>
</reference>
<dbReference type="VEuPathDB" id="VectorBase:AMEC014362"/>